<dbReference type="InterPro" id="IPR038717">
    <property type="entry name" value="Tc1-like_DDE_dom"/>
</dbReference>
<dbReference type="Proteomes" id="UP000266089">
    <property type="component" value="Unassembled WGS sequence"/>
</dbReference>
<protein>
    <submittedName>
        <fullName evidence="2">DDE superfamily endonuclease</fullName>
    </submittedName>
</protein>
<feature type="domain" description="Tc1-like transposase DDE" evidence="1">
    <location>
        <begin position="16"/>
        <end position="155"/>
    </location>
</feature>
<dbReference type="GO" id="GO:0003676">
    <property type="term" value="F:nucleic acid binding"/>
    <property type="evidence" value="ECO:0007669"/>
    <property type="project" value="InterPro"/>
</dbReference>
<dbReference type="InterPro" id="IPR036397">
    <property type="entry name" value="RNaseH_sf"/>
</dbReference>
<dbReference type="OrthoDB" id="2375382at2"/>
<accession>A0A399E645</accession>
<evidence type="ECO:0000259" key="1">
    <source>
        <dbReference type="Pfam" id="PF13358"/>
    </source>
</evidence>
<dbReference type="GO" id="GO:0004519">
    <property type="term" value="F:endonuclease activity"/>
    <property type="evidence" value="ECO:0007669"/>
    <property type="project" value="UniProtKB-KW"/>
</dbReference>
<keyword evidence="2" id="KW-0255">Endonuclease</keyword>
<keyword evidence="2" id="KW-0378">Hydrolase</keyword>
<sequence>MVFLFRLLFPELELEVWGFDEHRIGLKPIRRRVWALRGRTPLAQERPRYRWLYVYAFIRPGTGESEYWLLPSVSVEGFQLVLEAFARLRGAGAGKLVLVVLDQAGWHTSGRVEPAKGLGLCYLPPYSPELQPVERVWGLIDAVVANGQVQDEEELWAKVEARCAYLQTQPALIQSYTLFHWWPGGC</sequence>
<organism evidence="2 3">
    <name type="scientific">Meiothermus taiwanensis</name>
    <dbReference type="NCBI Taxonomy" id="172827"/>
    <lineage>
        <taxon>Bacteria</taxon>
        <taxon>Thermotogati</taxon>
        <taxon>Deinococcota</taxon>
        <taxon>Deinococci</taxon>
        <taxon>Thermales</taxon>
        <taxon>Thermaceae</taxon>
        <taxon>Meiothermus</taxon>
    </lineage>
</organism>
<gene>
    <name evidence="2" type="ORF">Mcate_00728</name>
</gene>
<dbReference type="EMBL" id="QWKX01000012">
    <property type="protein sequence ID" value="RIH78709.1"/>
    <property type="molecule type" value="Genomic_DNA"/>
</dbReference>
<dbReference type="Gene3D" id="3.30.420.10">
    <property type="entry name" value="Ribonuclease H-like superfamily/Ribonuclease H"/>
    <property type="match status" value="1"/>
</dbReference>
<comment type="caution">
    <text evidence="2">The sequence shown here is derived from an EMBL/GenBank/DDBJ whole genome shotgun (WGS) entry which is preliminary data.</text>
</comment>
<proteinExistence type="predicted"/>
<keyword evidence="2" id="KW-0540">Nuclease</keyword>
<dbReference type="AlphaFoldDB" id="A0A399E645"/>
<reference evidence="2 3" key="1">
    <citation type="submission" date="2018-08" db="EMBL/GenBank/DDBJ databases">
        <title>Meiothermus cateniformans JCM 15151 genome sequencing project.</title>
        <authorList>
            <person name="Da Costa M.S."/>
            <person name="Albuquerque L."/>
            <person name="Raposo P."/>
            <person name="Froufe H.J.C."/>
            <person name="Barroso C.S."/>
            <person name="Egas C."/>
        </authorList>
    </citation>
    <scope>NUCLEOTIDE SEQUENCE [LARGE SCALE GENOMIC DNA]</scope>
    <source>
        <strain evidence="2 3">JCM 15151</strain>
    </source>
</reference>
<name>A0A399E645_9DEIN</name>
<evidence type="ECO:0000313" key="2">
    <source>
        <dbReference type="EMBL" id="RIH78709.1"/>
    </source>
</evidence>
<dbReference type="RefSeq" id="WP_119361503.1">
    <property type="nucleotide sequence ID" value="NZ_JBHSXZ010000034.1"/>
</dbReference>
<dbReference type="NCBIfam" id="NF033545">
    <property type="entry name" value="transpos_IS630"/>
    <property type="match status" value="1"/>
</dbReference>
<dbReference type="InterPro" id="IPR047655">
    <property type="entry name" value="Transpos_IS630-like"/>
</dbReference>
<evidence type="ECO:0000313" key="3">
    <source>
        <dbReference type="Proteomes" id="UP000266089"/>
    </source>
</evidence>
<dbReference type="Pfam" id="PF13358">
    <property type="entry name" value="DDE_3"/>
    <property type="match status" value="1"/>
</dbReference>